<dbReference type="PANTHER" id="PTHR11008">
    <property type="entry name" value="PROTEIN TAKEOUT-LIKE PROTEIN"/>
    <property type="match status" value="1"/>
</dbReference>
<evidence type="ECO:0000313" key="6">
    <source>
        <dbReference type="Proteomes" id="UP001431783"/>
    </source>
</evidence>
<dbReference type="InterPro" id="IPR038606">
    <property type="entry name" value="To_sf"/>
</dbReference>
<dbReference type="PANTHER" id="PTHR11008:SF32">
    <property type="entry name" value="CIRCADIAN CLOCK-CONTROLLED PROTEIN DAYWAKE-RELATED"/>
    <property type="match status" value="1"/>
</dbReference>
<proteinExistence type="inferred from homology"/>
<sequence length="247" mass="27728">MISYILLFCILISSSTIESKVLPKYISKCSIANADEFSKCVLKNSKKIVPLILNGDKNLKIPNLNPLFIEILQLDSGSSLNLTLLNQTIRGMPTVNIKSVTYNKDSRQLQFGYEFDNLRLDGQYAINGKILILPVVGNGKGFIDFQKPKLVYTCNLDIIENKKGVEVIRIANASLKADFDKVVFYMENLFNGNKALGDEMNKFLNDNWKEVITEFQELVKSPMTTVFSNILGAFLNDLTYDAAFDGV</sequence>
<name>A0AAW1UGG9_9CUCU</name>
<feature type="chain" id="PRO_5043598312" evidence="4">
    <location>
        <begin position="20"/>
        <end position="247"/>
    </location>
</feature>
<dbReference type="Pfam" id="PF06585">
    <property type="entry name" value="JHBP"/>
    <property type="match status" value="1"/>
</dbReference>
<comment type="similarity">
    <text evidence="3">Belongs to the TO family.</text>
</comment>
<evidence type="ECO:0000256" key="3">
    <source>
        <dbReference type="ARBA" id="ARBA00060902"/>
    </source>
</evidence>
<reference evidence="5 6" key="1">
    <citation type="submission" date="2023-03" db="EMBL/GenBank/DDBJ databases">
        <title>Genome insight into feeding habits of ladybird beetles.</title>
        <authorList>
            <person name="Li H.-S."/>
            <person name="Huang Y.-H."/>
            <person name="Pang H."/>
        </authorList>
    </citation>
    <scope>NUCLEOTIDE SEQUENCE [LARGE SCALE GENOMIC DNA]</scope>
    <source>
        <strain evidence="5">SYSU_2023b</strain>
        <tissue evidence="5">Whole body</tissue>
    </source>
</reference>
<dbReference type="Gene3D" id="3.15.10.30">
    <property type="entry name" value="Haemolymph juvenile hormone binding protein"/>
    <property type="match status" value="1"/>
</dbReference>
<keyword evidence="6" id="KW-1185">Reference proteome</keyword>
<keyword evidence="1 4" id="KW-0732">Signal</keyword>
<dbReference type="EMBL" id="JARQZJ010000064">
    <property type="protein sequence ID" value="KAK9880155.1"/>
    <property type="molecule type" value="Genomic_DNA"/>
</dbReference>
<gene>
    <name evidence="5" type="ORF">WA026_010026</name>
</gene>
<dbReference type="FunFam" id="3.15.10.30:FF:000001">
    <property type="entry name" value="Takeout-like protein 1"/>
    <property type="match status" value="1"/>
</dbReference>
<dbReference type="GO" id="GO:0005615">
    <property type="term" value="C:extracellular space"/>
    <property type="evidence" value="ECO:0007669"/>
    <property type="project" value="TreeGrafter"/>
</dbReference>
<keyword evidence="2" id="KW-0090">Biological rhythms</keyword>
<evidence type="ECO:0000256" key="2">
    <source>
        <dbReference type="ARBA" id="ARBA00023108"/>
    </source>
</evidence>
<evidence type="ECO:0000256" key="4">
    <source>
        <dbReference type="SAM" id="SignalP"/>
    </source>
</evidence>
<comment type="caution">
    <text evidence="5">The sequence shown here is derived from an EMBL/GenBank/DDBJ whole genome shotgun (WGS) entry which is preliminary data.</text>
</comment>
<evidence type="ECO:0000313" key="5">
    <source>
        <dbReference type="EMBL" id="KAK9880155.1"/>
    </source>
</evidence>
<dbReference type="InterPro" id="IPR010562">
    <property type="entry name" value="Haemolymph_juvenile_hormone-bd"/>
</dbReference>
<protein>
    <submittedName>
        <fullName evidence="5">Uncharacterized protein</fullName>
    </submittedName>
</protein>
<dbReference type="AlphaFoldDB" id="A0AAW1UGG9"/>
<dbReference type="GO" id="GO:0007623">
    <property type="term" value="P:circadian rhythm"/>
    <property type="evidence" value="ECO:0007669"/>
    <property type="project" value="UniProtKB-ARBA"/>
</dbReference>
<accession>A0AAW1UGG9</accession>
<dbReference type="SMART" id="SM00700">
    <property type="entry name" value="JHBP"/>
    <property type="match status" value="1"/>
</dbReference>
<evidence type="ECO:0000256" key="1">
    <source>
        <dbReference type="ARBA" id="ARBA00022729"/>
    </source>
</evidence>
<organism evidence="5 6">
    <name type="scientific">Henosepilachna vigintioctopunctata</name>
    <dbReference type="NCBI Taxonomy" id="420089"/>
    <lineage>
        <taxon>Eukaryota</taxon>
        <taxon>Metazoa</taxon>
        <taxon>Ecdysozoa</taxon>
        <taxon>Arthropoda</taxon>
        <taxon>Hexapoda</taxon>
        <taxon>Insecta</taxon>
        <taxon>Pterygota</taxon>
        <taxon>Neoptera</taxon>
        <taxon>Endopterygota</taxon>
        <taxon>Coleoptera</taxon>
        <taxon>Polyphaga</taxon>
        <taxon>Cucujiformia</taxon>
        <taxon>Coccinelloidea</taxon>
        <taxon>Coccinellidae</taxon>
        <taxon>Epilachninae</taxon>
        <taxon>Epilachnini</taxon>
        <taxon>Henosepilachna</taxon>
    </lineage>
</organism>
<dbReference type="Proteomes" id="UP001431783">
    <property type="component" value="Unassembled WGS sequence"/>
</dbReference>
<feature type="signal peptide" evidence="4">
    <location>
        <begin position="1"/>
        <end position="19"/>
    </location>
</feature>